<dbReference type="Proteomes" id="UP000309128">
    <property type="component" value="Unassembled WGS sequence"/>
</dbReference>
<organism evidence="1 2">
    <name type="scientific">Nonomuraea turkmeniaca</name>
    <dbReference type="NCBI Taxonomy" id="103838"/>
    <lineage>
        <taxon>Bacteria</taxon>
        <taxon>Bacillati</taxon>
        <taxon>Actinomycetota</taxon>
        <taxon>Actinomycetes</taxon>
        <taxon>Streptosporangiales</taxon>
        <taxon>Streptosporangiaceae</taxon>
        <taxon>Nonomuraea</taxon>
    </lineage>
</organism>
<name>A0A5S4F8K8_9ACTN</name>
<dbReference type="OrthoDB" id="4129060at2"/>
<dbReference type="EMBL" id="VCKY01000136">
    <property type="protein sequence ID" value="TMR12380.1"/>
    <property type="molecule type" value="Genomic_DNA"/>
</dbReference>
<dbReference type="AlphaFoldDB" id="A0A5S4F8K8"/>
<keyword evidence="2" id="KW-1185">Reference proteome</keyword>
<reference evidence="1 2" key="1">
    <citation type="submission" date="2019-05" db="EMBL/GenBank/DDBJ databases">
        <title>Draft genome sequence of Nonomuraea turkmeniaca DSM 43926.</title>
        <authorList>
            <person name="Saricaoglu S."/>
            <person name="Isik K."/>
        </authorList>
    </citation>
    <scope>NUCLEOTIDE SEQUENCE [LARGE SCALE GENOMIC DNA]</scope>
    <source>
        <strain evidence="1 2">DSM 43926</strain>
    </source>
</reference>
<gene>
    <name evidence="1" type="ORF">ETD86_32895</name>
</gene>
<protein>
    <submittedName>
        <fullName evidence="1">Uncharacterized protein</fullName>
    </submittedName>
</protein>
<proteinExistence type="predicted"/>
<evidence type="ECO:0000313" key="2">
    <source>
        <dbReference type="Proteomes" id="UP000309128"/>
    </source>
</evidence>
<accession>A0A5S4F8K8</accession>
<sequence length="195" mass="22743">MVAGETHQEKGRKAAYFVQRWLESTTRVVVPWVVYDTPQQTTLQLLNGKEESFDLAGYFTDATKRQFYVEVKAYDGNHSKQPVAYREYLANCYSITKQMMDHFGPDKCWEFMFVTWHPFLVDKWSQHCTEPAILEALNQYPDRLAGQEPDHDIVKTLTERLWLIVLSTRHEELVMDSRFLGHIRQLVTSSPAALP</sequence>
<comment type="caution">
    <text evidence="1">The sequence shown here is derived from an EMBL/GenBank/DDBJ whole genome shotgun (WGS) entry which is preliminary data.</text>
</comment>
<evidence type="ECO:0000313" key="1">
    <source>
        <dbReference type="EMBL" id="TMR12380.1"/>
    </source>
</evidence>
<dbReference type="RefSeq" id="WP_138670547.1">
    <property type="nucleotide sequence ID" value="NZ_VCKY01000136.1"/>
</dbReference>